<dbReference type="Pfam" id="PF00004">
    <property type="entry name" value="AAA"/>
    <property type="match status" value="1"/>
</dbReference>
<keyword evidence="14" id="KW-0472">Membrane</keyword>
<dbReference type="EMBL" id="CP014587">
    <property type="protein sequence ID" value="ANZ77997.1"/>
    <property type="molecule type" value="Genomic_DNA"/>
</dbReference>
<dbReference type="InterPro" id="IPR003960">
    <property type="entry name" value="ATPase_AAA_CS"/>
</dbReference>
<feature type="domain" description="AAA+ ATPase" evidence="16">
    <location>
        <begin position="252"/>
        <end position="388"/>
    </location>
</feature>
<dbReference type="GO" id="GO:0005743">
    <property type="term" value="C:mitochondrial inner membrane"/>
    <property type="evidence" value="ECO:0007669"/>
    <property type="project" value="TreeGrafter"/>
</dbReference>
<dbReference type="CDD" id="cd19501">
    <property type="entry name" value="RecA-like_FtsH"/>
    <property type="match status" value="1"/>
</dbReference>
<accession>A0A1B2JIV7</accession>
<evidence type="ECO:0000256" key="11">
    <source>
        <dbReference type="ARBA" id="ARBA00022840"/>
    </source>
</evidence>
<name>A0A1B2JIV7_PICPA</name>
<dbReference type="HAMAP" id="MF_01458">
    <property type="entry name" value="FtsH"/>
    <property type="match status" value="1"/>
</dbReference>
<dbReference type="PROSITE" id="PS00674">
    <property type="entry name" value="AAA"/>
    <property type="match status" value="1"/>
</dbReference>
<dbReference type="NCBIfam" id="TIGR01241">
    <property type="entry name" value="FtsH_fam"/>
    <property type="match status" value="1"/>
</dbReference>
<comment type="similarity">
    <text evidence="5">In the N-terminal section; belongs to the AAA ATPase family.</text>
</comment>
<evidence type="ECO:0000256" key="5">
    <source>
        <dbReference type="ARBA" id="ARBA00010550"/>
    </source>
</evidence>
<keyword evidence="10" id="KW-0862">Zinc</keyword>
<dbReference type="SUPFAM" id="SSF140990">
    <property type="entry name" value="FtsH protease domain-like"/>
    <property type="match status" value="1"/>
</dbReference>
<dbReference type="Proteomes" id="UP000094565">
    <property type="component" value="Chromosome 4"/>
</dbReference>
<dbReference type="SMART" id="SM00382">
    <property type="entry name" value="AAA"/>
    <property type="match status" value="1"/>
</dbReference>
<keyword evidence="6" id="KW-0645">Protease</keyword>
<dbReference type="PANTHER" id="PTHR23076:SF97">
    <property type="entry name" value="ATP-DEPENDENT ZINC METALLOPROTEASE YME1L1"/>
    <property type="match status" value="1"/>
</dbReference>
<dbReference type="GO" id="GO:0016887">
    <property type="term" value="F:ATP hydrolysis activity"/>
    <property type="evidence" value="ECO:0007669"/>
    <property type="project" value="InterPro"/>
</dbReference>
<dbReference type="AlphaFoldDB" id="A0A1B2JIV7"/>
<evidence type="ECO:0000256" key="14">
    <source>
        <dbReference type="ARBA" id="ARBA00023136"/>
    </source>
</evidence>
<keyword evidence="7" id="KW-0479">Metal-binding</keyword>
<dbReference type="PANTHER" id="PTHR23076">
    <property type="entry name" value="METALLOPROTEASE M41 FTSH"/>
    <property type="match status" value="1"/>
</dbReference>
<evidence type="ECO:0000256" key="12">
    <source>
        <dbReference type="ARBA" id="ARBA00023049"/>
    </source>
</evidence>
<dbReference type="InterPro" id="IPR048438">
    <property type="entry name" value="Yme1-like_N"/>
</dbReference>
<keyword evidence="8 15" id="KW-0547">Nucleotide-binding</keyword>
<organism evidence="17 18">
    <name type="scientific">Komagataella pastoris</name>
    <name type="common">Yeast</name>
    <name type="synonym">Pichia pastoris</name>
    <dbReference type="NCBI Taxonomy" id="4922"/>
    <lineage>
        <taxon>Eukaryota</taxon>
        <taxon>Fungi</taxon>
        <taxon>Dikarya</taxon>
        <taxon>Ascomycota</taxon>
        <taxon>Saccharomycotina</taxon>
        <taxon>Pichiomycetes</taxon>
        <taxon>Pichiales</taxon>
        <taxon>Pichiaceae</taxon>
        <taxon>Komagataella</taxon>
    </lineage>
</organism>
<dbReference type="GO" id="GO:0007005">
    <property type="term" value="P:mitochondrion organization"/>
    <property type="evidence" value="ECO:0007669"/>
    <property type="project" value="TreeGrafter"/>
</dbReference>
<dbReference type="GO" id="GO:0004222">
    <property type="term" value="F:metalloendopeptidase activity"/>
    <property type="evidence" value="ECO:0007669"/>
    <property type="project" value="InterPro"/>
</dbReference>
<evidence type="ECO:0000256" key="7">
    <source>
        <dbReference type="ARBA" id="ARBA00022723"/>
    </source>
</evidence>
<dbReference type="Gene3D" id="3.40.50.300">
    <property type="entry name" value="P-loop containing nucleotide triphosphate hydrolases"/>
    <property type="match status" value="1"/>
</dbReference>
<dbReference type="GO" id="GO:0004176">
    <property type="term" value="F:ATP-dependent peptidase activity"/>
    <property type="evidence" value="ECO:0007669"/>
    <property type="project" value="InterPro"/>
</dbReference>
<dbReference type="GO" id="GO:0141164">
    <property type="term" value="P:mitochondrial protein quality control"/>
    <property type="evidence" value="ECO:0007669"/>
    <property type="project" value="UniProtKB-ARBA"/>
</dbReference>
<evidence type="ECO:0000259" key="16">
    <source>
        <dbReference type="SMART" id="SM00382"/>
    </source>
</evidence>
<dbReference type="GO" id="GO:0005524">
    <property type="term" value="F:ATP binding"/>
    <property type="evidence" value="ECO:0007669"/>
    <property type="project" value="UniProtKB-KW"/>
</dbReference>
<evidence type="ECO:0000256" key="9">
    <source>
        <dbReference type="ARBA" id="ARBA00022801"/>
    </source>
</evidence>
<dbReference type="Gene3D" id="1.10.8.60">
    <property type="match status" value="1"/>
</dbReference>
<dbReference type="InterPro" id="IPR037219">
    <property type="entry name" value="Peptidase_M41-like"/>
</dbReference>
<keyword evidence="9" id="KW-0378">Hydrolase</keyword>
<evidence type="ECO:0000256" key="4">
    <source>
        <dbReference type="ARBA" id="ARBA00010044"/>
    </source>
</evidence>
<evidence type="ECO:0000256" key="3">
    <source>
        <dbReference type="ARBA" id="ARBA00004370"/>
    </source>
</evidence>
<evidence type="ECO:0000256" key="1">
    <source>
        <dbReference type="ARBA" id="ARBA00001947"/>
    </source>
</evidence>
<dbReference type="FunFam" id="3.40.50.300:FF:000175">
    <property type="entry name" value="ATP-dependent zinc metalloprotease FTSH 4"/>
    <property type="match status" value="1"/>
</dbReference>
<dbReference type="Gene3D" id="1.20.58.760">
    <property type="entry name" value="Peptidase M41"/>
    <property type="match status" value="1"/>
</dbReference>
<dbReference type="InterPro" id="IPR000642">
    <property type="entry name" value="Peptidase_M41"/>
</dbReference>
<evidence type="ECO:0000256" key="2">
    <source>
        <dbReference type="ARBA" id="ARBA00004173"/>
    </source>
</evidence>
<comment type="similarity">
    <text evidence="15">Belongs to the AAA ATPase family.</text>
</comment>
<proteinExistence type="inferred from homology"/>
<dbReference type="InterPro" id="IPR003959">
    <property type="entry name" value="ATPase_AAA_core"/>
</dbReference>
<keyword evidence="11 15" id="KW-0067">ATP-binding</keyword>
<evidence type="ECO:0000256" key="15">
    <source>
        <dbReference type="RuleBase" id="RU003651"/>
    </source>
</evidence>
<gene>
    <name evidence="17" type="primary">YME1</name>
    <name evidence="17" type="ORF">ATY40_BA7504366</name>
</gene>
<evidence type="ECO:0000256" key="13">
    <source>
        <dbReference type="ARBA" id="ARBA00023128"/>
    </source>
</evidence>
<dbReference type="SUPFAM" id="SSF52540">
    <property type="entry name" value="P-loop containing nucleoside triphosphate hydrolases"/>
    <property type="match status" value="1"/>
</dbReference>
<evidence type="ECO:0000256" key="8">
    <source>
        <dbReference type="ARBA" id="ARBA00022741"/>
    </source>
</evidence>
<keyword evidence="18" id="KW-1185">Reference proteome</keyword>
<dbReference type="InterPro" id="IPR041569">
    <property type="entry name" value="AAA_lid_3"/>
</dbReference>
<dbReference type="Pfam" id="PF17862">
    <property type="entry name" value="AAA_lid_3"/>
    <property type="match status" value="1"/>
</dbReference>
<comment type="cofactor">
    <cofactor evidence="1">
        <name>Zn(2+)</name>
        <dbReference type="ChEBI" id="CHEBI:29105"/>
    </cofactor>
</comment>
<evidence type="ECO:0000313" key="17">
    <source>
        <dbReference type="EMBL" id="ANZ77997.1"/>
    </source>
</evidence>
<comment type="similarity">
    <text evidence="4">In the C-terminal section; belongs to the peptidase M41 family.</text>
</comment>
<dbReference type="FunFam" id="1.20.58.760:FF:000002">
    <property type="entry name" value="ATP-dependent zinc metalloprotease FtsH"/>
    <property type="match status" value="1"/>
</dbReference>
<keyword evidence="12" id="KW-0482">Metalloprotease</keyword>
<dbReference type="Pfam" id="PF01434">
    <property type="entry name" value="Peptidase_M41"/>
    <property type="match status" value="1"/>
</dbReference>
<evidence type="ECO:0000256" key="6">
    <source>
        <dbReference type="ARBA" id="ARBA00022670"/>
    </source>
</evidence>
<reference evidence="17 18" key="1">
    <citation type="submission" date="2016-02" db="EMBL/GenBank/DDBJ databases">
        <title>Comparative genomic and transcriptomic foundation for Pichia pastoris.</title>
        <authorList>
            <person name="Love K.R."/>
            <person name="Shah K.A."/>
            <person name="Whittaker C.A."/>
            <person name="Wu J."/>
            <person name="Bartlett M.C."/>
            <person name="Ma D."/>
            <person name="Leeson R.L."/>
            <person name="Priest M."/>
            <person name="Young S.K."/>
            <person name="Love J.C."/>
        </authorList>
    </citation>
    <scope>NUCLEOTIDE SEQUENCE [LARGE SCALE GENOMIC DNA]</scope>
    <source>
        <strain evidence="17 18">ATCC 28485</strain>
    </source>
</reference>
<dbReference type="GO" id="GO:0046872">
    <property type="term" value="F:metal ion binding"/>
    <property type="evidence" value="ECO:0007669"/>
    <property type="project" value="UniProtKB-KW"/>
</dbReference>
<dbReference type="OrthoDB" id="1413014at2759"/>
<dbReference type="FunFam" id="1.10.8.60:FF:000001">
    <property type="entry name" value="ATP-dependent zinc metalloprotease FtsH"/>
    <property type="match status" value="1"/>
</dbReference>
<dbReference type="InterPro" id="IPR027417">
    <property type="entry name" value="P-loop_NTPase"/>
</dbReference>
<dbReference type="Pfam" id="PF21232">
    <property type="entry name" value="Yme1-like_N"/>
    <property type="match status" value="1"/>
</dbReference>
<sequence>MFSKVSQTGKRSLQTLVCTFHLTVKRSPLVFHLSVSQCSRSLRGGRSYSSQASELPYSITQLSAKEQTANRELKNPLKQAEFYKMLLQSDYPHVVISRYETPGIATSPECLQLYISALLKMGNTEKAARLSHLLDGSTPTVSTVFAGGHNGSPREPLYVRITESPWMMASKWIKYLISIGLLTYAALEVATFFEEEGPFFKSTASSTKIQPVEGTTVRFDDVCGVDEARAELEEIVEFLKDPQKFTNLGGKLPKGVLLTGPPGTGKTLLARATAGEAGVPFFFMSGSEFDELYVGVGAKRVRELFADARAKSPAIIFIDELDAIGGKRNPKDQAHAKQTLNQLLVELDGFSQTEGIIIIGATNFPESLDKALTRPGRFDKIVNVSLPDVRGRIAILEHHMKNVQMSKDVDPSLIARGTPGFSGAELMNVVNQAAVYASQQNASAVNMQHLEWAKDKVLMGAARKTMVMTEESRRTTAYHEAGHAVAAMFTPGATPLYKATILPRGRALGVTFQLPEMDKNDITRKECYSRLDVAMGGRVAETMIYGPDNTTSGCSSDLQNATSVARAMVTQYGMSDQIGPIRLSDEWESWSSRIRDEADQEVRGLLRESEERARKLLQERSVELRRLAEGLLEFETLTRDEMEKVVRGESIDRLKVSTNKIIKAKPTKKELSLGEVSDEKLSVKVEV</sequence>
<dbReference type="InterPro" id="IPR003593">
    <property type="entry name" value="AAA+_ATPase"/>
</dbReference>
<comment type="subcellular location">
    <subcellularLocation>
        <location evidence="3">Membrane</location>
    </subcellularLocation>
    <subcellularLocation>
        <location evidence="2">Mitochondrion</location>
    </subcellularLocation>
</comment>
<protein>
    <submittedName>
        <fullName evidence="17">BA75_04366T0</fullName>
    </submittedName>
</protein>
<keyword evidence="13" id="KW-0496">Mitochondrion</keyword>
<dbReference type="InterPro" id="IPR005936">
    <property type="entry name" value="FtsH"/>
</dbReference>
<evidence type="ECO:0000256" key="10">
    <source>
        <dbReference type="ARBA" id="ARBA00022833"/>
    </source>
</evidence>
<evidence type="ECO:0000313" key="18">
    <source>
        <dbReference type="Proteomes" id="UP000094565"/>
    </source>
</evidence>